<dbReference type="InterPro" id="IPR005490">
    <property type="entry name" value="LD_TPept_cat_dom"/>
</dbReference>
<dbReference type="PANTHER" id="PTHR41533">
    <property type="entry name" value="L,D-TRANSPEPTIDASE HI_1667-RELATED"/>
    <property type="match status" value="1"/>
</dbReference>
<dbReference type="InterPro" id="IPR038063">
    <property type="entry name" value="Transpep_catalytic_dom"/>
</dbReference>
<evidence type="ECO:0000256" key="5">
    <source>
        <dbReference type="ARBA" id="ARBA00022984"/>
    </source>
</evidence>
<evidence type="ECO:0000256" key="2">
    <source>
        <dbReference type="ARBA" id="ARBA00005992"/>
    </source>
</evidence>
<evidence type="ECO:0000256" key="4">
    <source>
        <dbReference type="ARBA" id="ARBA00022960"/>
    </source>
</evidence>
<dbReference type="SUPFAM" id="SSF141523">
    <property type="entry name" value="L,D-transpeptidase catalytic domain-like"/>
    <property type="match status" value="1"/>
</dbReference>
<dbReference type="CDD" id="cd16913">
    <property type="entry name" value="YkuD_like"/>
    <property type="match status" value="1"/>
</dbReference>
<name>A0ABV8RD96_9SPHN</name>
<organism evidence="10 11">
    <name type="scientific">Sphingorhabdus arenilitoris</name>
    <dbReference type="NCBI Taxonomy" id="1490041"/>
    <lineage>
        <taxon>Bacteria</taxon>
        <taxon>Pseudomonadati</taxon>
        <taxon>Pseudomonadota</taxon>
        <taxon>Alphaproteobacteria</taxon>
        <taxon>Sphingomonadales</taxon>
        <taxon>Sphingomonadaceae</taxon>
        <taxon>Sphingorhabdus</taxon>
    </lineage>
</organism>
<feature type="chain" id="PRO_5047028271" evidence="8">
    <location>
        <begin position="30"/>
        <end position="448"/>
    </location>
</feature>
<keyword evidence="6 7" id="KW-0961">Cell wall biogenesis/degradation</keyword>
<dbReference type="Proteomes" id="UP001595887">
    <property type="component" value="Unassembled WGS sequence"/>
</dbReference>
<keyword evidence="3" id="KW-0808">Transferase</keyword>
<gene>
    <name evidence="10" type="ORF">ACFOWX_02000</name>
</gene>
<feature type="signal peptide" evidence="8">
    <location>
        <begin position="1"/>
        <end position="29"/>
    </location>
</feature>
<keyword evidence="5 7" id="KW-0573">Peptidoglycan synthesis</keyword>
<keyword evidence="8" id="KW-0732">Signal</keyword>
<comment type="pathway">
    <text evidence="1 7">Cell wall biogenesis; peptidoglycan biosynthesis.</text>
</comment>
<dbReference type="Pfam" id="PF03734">
    <property type="entry name" value="YkuD"/>
    <property type="match status" value="1"/>
</dbReference>
<evidence type="ECO:0000256" key="1">
    <source>
        <dbReference type="ARBA" id="ARBA00004752"/>
    </source>
</evidence>
<protein>
    <submittedName>
        <fullName evidence="10">L,D-transpeptidase family protein</fullName>
    </submittedName>
</protein>
<evidence type="ECO:0000256" key="3">
    <source>
        <dbReference type="ARBA" id="ARBA00022679"/>
    </source>
</evidence>
<sequence length="448" mass="49697">MTYMTKTGLKLGMSAAAAICGLCALPALAQDESANPAQAETVQDRAGEADVPLIIPQPVYEPKWSADYATDLLAFIAAIDSEGLKPSDYRPEQLTAAIAAGEGAALDAEFVRAFTWLAEDLRDGRTPMKARVEWYVNDPDADTTPISMLLAKVKESGDVAGTLRSLEPAHPDYAALRDMLAKTPKAEISKRRLIMANMDRWRWLKRDLGKDYLHTNVPEYKVRYVVNKQQIVNYRTVVGKPGRNATPQLAEMVQGVIFNPTWTVPQSIVKGEGLGARVLANPTWARSQGYEATKGANGYVSVVQKPGPTNALGYMKLDMPNRHAIFLHDTPSRHLFRNADRALSHGCIRTENAMELAMVIALVQGDVPLDRSKQIVKSLEYTRVPVKRELPVYITYFTMASDVDGKMTNFRDIYSRDKPVLDALAAARPQRPEKIKLEDNVVTEERKL</sequence>
<keyword evidence="4 7" id="KW-0133">Cell shape</keyword>
<dbReference type="EMBL" id="JBHSDH010000010">
    <property type="protein sequence ID" value="MFC4291180.1"/>
    <property type="molecule type" value="Genomic_DNA"/>
</dbReference>
<proteinExistence type="inferred from homology"/>
<comment type="similarity">
    <text evidence="2">Belongs to the YkuD family.</text>
</comment>
<feature type="domain" description="L,D-TPase catalytic" evidence="9">
    <location>
        <begin position="211"/>
        <end position="370"/>
    </location>
</feature>
<feature type="active site" description="Proton donor/acceptor" evidence="7">
    <location>
        <position position="328"/>
    </location>
</feature>
<evidence type="ECO:0000313" key="10">
    <source>
        <dbReference type="EMBL" id="MFC4291180.1"/>
    </source>
</evidence>
<feature type="active site" description="Nucleophile" evidence="7">
    <location>
        <position position="347"/>
    </location>
</feature>
<dbReference type="RefSeq" id="WP_381420771.1">
    <property type="nucleotide sequence ID" value="NZ_JBHSDH010000010.1"/>
</dbReference>
<evidence type="ECO:0000256" key="8">
    <source>
        <dbReference type="SAM" id="SignalP"/>
    </source>
</evidence>
<evidence type="ECO:0000256" key="7">
    <source>
        <dbReference type="PROSITE-ProRule" id="PRU01373"/>
    </source>
</evidence>
<reference evidence="11" key="1">
    <citation type="journal article" date="2019" name="Int. J. Syst. Evol. Microbiol.">
        <title>The Global Catalogue of Microorganisms (GCM) 10K type strain sequencing project: providing services to taxonomists for standard genome sequencing and annotation.</title>
        <authorList>
            <consortium name="The Broad Institute Genomics Platform"/>
            <consortium name="The Broad Institute Genome Sequencing Center for Infectious Disease"/>
            <person name="Wu L."/>
            <person name="Ma J."/>
        </authorList>
    </citation>
    <scope>NUCLEOTIDE SEQUENCE [LARGE SCALE GENOMIC DNA]</scope>
    <source>
        <strain evidence="11">CECT 8531</strain>
    </source>
</reference>
<evidence type="ECO:0000256" key="6">
    <source>
        <dbReference type="ARBA" id="ARBA00023316"/>
    </source>
</evidence>
<dbReference type="Pfam" id="PF20142">
    <property type="entry name" value="Scaffold"/>
    <property type="match status" value="1"/>
</dbReference>
<dbReference type="InterPro" id="IPR045380">
    <property type="entry name" value="LD_TPept_scaffold_dom"/>
</dbReference>
<comment type="caution">
    <text evidence="10">The sequence shown here is derived from an EMBL/GenBank/DDBJ whole genome shotgun (WGS) entry which is preliminary data.</text>
</comment>
<keyword evidence="11" id="KW-1185">Reference proteome</keyword>
<evidence type="ECO:0000313" key="11">
    <source>
        <dbReference type="Proteomes" id="UP001595887"/>
    </source>
</evidence>
<dbReference type="PANTHER" id="PTHR41533:SF2">
    <property type="entry name" value="BLR7131 PROTEIN"/>
    <property type="match status" value="1"/>
</dbReference>
<evidence type="ECO:0000259" key="9">
    <source>
        <dbReference type="PROSITE" id="PS52029"/>
    </source>
</evidence>
<dbReference type="Gene3D" id="2.40.440.10">
    <property type="entry name" value="L,D-transpeptidase catalytic domain-like"/>
    <property type="match status" value="1"/>
</dbReference>
<dbReference type="PROSITE" id="PS52029">
    <property type="entry name" value="LD_TPASE"/>
    <property type="match status" value="1"/>
</dbReference>
<accession>A0ABV8RD96</accession>
<dbReference type="InterPro" id="IPR052905">
    <property type="entry name" value="LD-transpeptidase_YkuD-like"/>
</dbReference>